<dbReference type="Proteomes" id="UP000233556">
    <property type="component" value="Unassembled WGS sequence"/>
</dbReference>
<organism evidence="1 2">
    <name type="scientific">Limosa lapponica baueri</name>
    <dbReference type="NCBI Taxonomy" id="1758121"/>
    <lineage>
        <taxon>Eukaryota</taxon>
        <taxon>Metazoa</taxon>
        <taxon>Chordata</taxon>
        <taxon>Craniata</taxon>
        <taxon>Vertebrata</taxon>
        <taxon>Euteleostomi</taxon>
        <taxon>Archelosauria</taxon>
        <taxon>Archosauria</taxon>
        <taxon>Dinosauria</taxon>
        <taxon>Saurischia</taxon>
        <taxon>Theropoda</taxon>
        <taxon>Coelurosauria</taxon>
        <taxon>Aves</taxon>
        <taxon>Neognathae</taxon>
        <taxon>Neoaves</taxon>
        <taxon>Charadriiformes</taxon>
        <taxon>Scolopacidae</taxon>
        <taxon>Limosa</taxon>
    </lineage>
</organism>
<dbReference type="AlphaFoldDB" id="A0A2I0UH15"/>
<protein>
    <recommendedName>
        <fullName evidence="3">Reverse transcriptase domain-containing protein</fullName>
    </recommendedName>
</protein>
<accession>A0A2I0UH15</accession>
<reference evidence="2" key="2">
    <citation type="submission" date="2017-12" db="EMBL/GenBank/DDBJ databases">
        <title>Genome sequence of the Bar-tailed Godwit (Limosa lapponica baueri).</title>
        <authorList>
            <person name="Lima N.C.B."/>
            <person name="Parody-Merino A.M."/>
            <person name="Battley P.F."/>
            <person name="Fidler A.E."/>
            <person name="Prosdocimi F."/>
        </authorList>
    </citation>
    <scope>NUCLEOTIDE SEQUENCE [LARGE SCALE GENOMIC DNA]</scope>
</reference>
<evidence type="ECO:0000313" key="1">
    <source>
        <dbReference type="EMBL" id="PKU45320.1"/>
    </source>
</evidence>
<name>A0A2I0UH15_LIMLA</name>
<sequence>MKMIRGLEHLFYEDGLRELGLFSLEKRRLQRDLRAPFQYLKEAYSFRYVYSNFHYTYKIIQKSSAESDVCILVLKKYKCLKYLLKIFKEAGNNLAHSIFSETNFGFANGSVPRMIFYKPASDIIYLDLCRAFDTVTQNILVSKLEIQGFDGWTTGWLTS</sequence>
<dbReference type="EMBL" id="KZ505766">
    <property type="protein sequence ID" value="PKU45320.1"/>
    <property type="molecule type" value="Genomic_DNA"/>
</dbReference>
<evidence type="ECO:0008006" key="3">
    <source>
        <dbReference type="Google" id="ProtNLM"/>
    </source>
</evidence>
<keyword evidence="2" id="KW-1185">Reference proteome</keyword>
<gene>
    <name evidence="1" type="ORF">llap_4367</name>
</gene>
<evidence type="ECO:0000313" key="2">
    <source>
        <dbReference type="Proteomes" id="UP000233556"/>
    </source>
</evidence>
<proteinExistence type="predicted"/>
<reference evidence="2" key="1">
    <citation type="submission" date="2017-11" db="EMBL/GenBank/DDBJ databases">
        <authorList>
            <person name="Lima N.C."/>
            <person name="Parody-Merino A.M."/>
            <person name="Battley P.F."/>
            <person name="Fidler A.E."/>
            <person name="Prosdocimi F."/>
        </authorList>
    </citation>
    <scope>NUCLEOTIDE SEQUENCE [LARGE SCALE GENOMIC DNA]</scope>
</reference>